<gene>
    <name evidence="10" type="ORF">SacglDRAFT_02328</name>
</gene>
<protein>
    <submittedName>
        <fullName evidence="10">Amino acid carrier protein</fullName>
    </submittedName>
</protein>
<feature type="transmembrane region" description="Helical" evidence="9">
    <location>
        <begin position="252"/>
        <end position="272"/>
    </location>
</feature>
<keyword evidence="6 9" id="KW-0769">Symport</keyword>
<dbReference type="GO" id="GO:0005886">
    <property type="term" value="C:plasma membrane"/>
    <property type="evidence" value="ECO:0007669"/>
    <property type="project" value="UniProtKB-SubCell"/>
</dbReference>
<dbReference type="eggNOG" id="COG1115">
    <property type="taxonomic scope" value="Bacteria"/>
</dbReference>
<feature type="transmembrane region" description="Helical" evidence="9">
    <location>
        <begin position="188"/>
        <end position="209"/>
    </location>
</feature>
<dbReference type="PANTHER" id="PTHR30330:SF1">
    <property type="entry name" value="AMINO-ACID CARRIER PROTEIN ALST"/>
    <property type="match status" value="1"/>
</dbReference>
<comment type="similarity">
    <text evidence="2 9">Belongs to the alanine or glycine:cation symporter (AGCS) (TC 2.A.25) family.</text>
</comment>
<keyword evidence="8 9" id="KW-0472">Membrane</keyword>
<dbReference type="AlphaFoldDB" id="I1D2P9"/>
<evidence type="ECO:0000256" key="2">
    <source>
        <dbReference type="ARBA" id="ARBA00009261"/>
    </source>
</evidence>
<dbReference type="HOGENOM" id="CLU_024867_0_1_11"/>
<feature type="transmembrane region" description="Helical" evidence="9">
    <location>
        <begin position="221"/>
        <end position="240"/>
    </location>
</feature>
<organism evidence="10 11">
    <name type="scientific">Saccharomonospora glauca K62</name>
    <dbReference type="NCBI Taxonomy" id="928724"/>
    <lineage>
        <taxon>Bacteria</taxon>
        <taxon>Bacillati</taxon>
        <taxon>Actinomycetota</taxon>
        <taxon>Actinomycetes</taxon>
        <taxon>Pseudonocardiales</taxon>
        <taxon>Pseudonocardiaceae</taxon>
        <taxon>Saccharomonospora</taxon>
    </lineage>
</organism>
<dbReference type="RefSeq" id="WP_005464678.1">
    <property type="nucleotide sequence ID" value="NZ_CM001484.1"/>
</dbReference>
<dbReference type="PANTHER" id="PTHR30330">
    <property type="entry name" value="AGSS FAMILY TRANSPORTER, SODIUM-ALANINE"/>
    <property type="match status" value="1"/>
</dbReference>
<keyword evidence="7 9" id="KW-1133">Transmembrane helix</keyword>
<comment type="subcellular location">
    <subcellularLocation>
        <location evidence="1 9">Cell membrane</location>
        <topology evidence="1 9">Multi-pass membrane protein</topology>
    </subcellularLocation>
</comment>
<evidence type="ECO:0000256" key="6">
    <source>
        <dbReference type="ARBA" id="ARBA00022847"/>
    </source>
</evidence>
<feature type="transmembrane region" description="Helical" evidence="9">
    <location>
        <begin position="99"/>
        <end position="122"/>
    </location>
</feature>
<dbReference type="STRING" id="928724.SacglDRAFT_02328"/>
<dbReference type="Gene3D" id="1.20.1740.10">
    <property type="entry name" value="Amino acid/polyamine transporter I"/>
    <property type="match status" value="1"/>
</dbReference>
<feature type="transmembrane region" description="Helical" evidence="9">
    <location>
        <begin position="424"/>
        <end position="444"/>
    </location>
</feature>
<dbReference type="GO" id="GO:0005283">
    <property type="term" value="F:amino acid:sodium symporter activity"/>
    <property type="evidence" value="ECO:0007669"/>
    <property type="project" value="InterPro"/>
</dbReference>
<accession>I1D2P9</accession>
<evidence type="ECO:0000313" key="11">
    <source>
        <dbReference type="Proteomes" id="UP000005087"/>
    </source>
</evidence>
<evidence type="ECO:0000256" key="3">
    <source>
        <dbReference type="ARBA" id="ARBA00022448"/>
    </source>
</evidence>
<evidence type="ECO:0000256" key="5">
    <source>
        <dbReference type="ARBA" id="ARBA00022692"/>
    </source>
</evidence>
<dbReference type="EMBL" id="CM001484">
    <property type="protein sequence ID" value="EIE99223.1"/>
    <property type="molecule type" value="Genomic_DNA"/>
</dbReference>
<feature type="transmembrane region" description="Helical" evidence="9">
    <location>
        <begin position="350"/>
        <end position="373"/>
    </location>
</feature>
<feature type="transmembrane region" description="Helical" evidence="9">
    <location>
        <begin position="310"/>
        <end position="330"/>
    </location>
</feature>
<evidence type="ECO:0000256" key="8">
    <source>
        <dbReference type="ARBA" id="ARBA00023136"/>
    </source>
</evidence>
<evidence type="ECO:0000256" key="7">
    <source>
        <dbReference type="ARBA" id="ARBA00022989"/>
    </source>
</evidence>
<dbReference type="NCBIfam" id="TIGR00835">
    <property type="entry name" value="agcS"/>
    <property type="match status" value="1"/>
</dbReference>
<evidence type="ECO:0000313" key="10">
    <source>
        <dbReference type="EMBL" id="EIE99223.1"/>
    </source>
</evidence>
<feature type="transmembrane region" description="Helical" evidence="9">
    <location>
        <begin position="143"/>
        <end position="168"/>
    </location>
</feature>
<dbReference type="FunFam" id="1.20.1740.10:FF:000004">
    <property type="entry name" value="Sodium:alanine symporter family protein"/>
    <property type="match status" value="1"/>
</dbReference>
<dbReference type="Pfam" id="PF01235">
    <property type="entry name" value="Na_Ala_symp"/>
    <property type="match status" value="1"/>
</dbReference>
<dbReference type="PRINTS" id="PR00175">
    <property type="entry name" value="NAALASMPORT"/>
</dbReference>
<keyword evidence="5 9" id="KW-0812">Transmembrane</keyword>
<sequence length="489" mass="52183">MDALMESIGEVNDVFWTYLVIPLLVLLGLYFTVRTAGVQFRMLPQMFRDLRGTPEQTKDGKKAVSSFQAFSISAAARIGTGNIVGVALAISLGGPGAVFWMWVMAIIVSSLAFAESTLAQLFKVRDRSGYRGGPAYYMQHGLNARWLGVIFAVVIIFTFGFSFNMVQANSIAEFVSTSVTTVTGAEEAPGWVAPVVGLALVAVVGAVVFGGARRIAQVAQLTVPFMALVYLIVGLVVVGMNLDKVPDVFADIVSSAFGFEQIGGAAVGTAIMQGVRRGLFSNEAGMGSAPNAGASAAVSHPVKQGLAQSLGVYFDTLLVCSITAFIILVSDPDYGADDGGLLTQTALESHFGSWAVHLLTILILLLAFTSVLGNTFYGEANLRFLTGDDRVVPVFRAVVLGMLFLGAVSSLNLVWSFADVTMGVMAVVNLIAVAPLGALVMRLLKDYQQQRREGLDPVFTRDKLPDVRGIQCWEKERESTDRAPAPEQA</sequence>
<keyword evidence="4 9" id="KW-1003">Cell membrane</keyword>
<proteinExistence type="inferred from homology"/>
<feature type="transmembrane region" description="Helical" evidence="9">
    <location>
        <begin position="15"/>
        <end position="33"/>
    </location>
</feature>
<keyword evidence="11" id="KW-1185">Reference proteome</keyword>
<keyword evidence="3 9" id="KW-0813">Transport</keyword>
<dbReference type="InterPro" id="IPR001463">
    <property type="entry name" value="Na/Ala_symport"/>
</dbReference>
<reference evidence="10 11" key="1">
    <citation type="submission" date="2011-09" db="EMBL/GenBank/DDBJ databases">
        <authorList>
            <consortium name="US DOE Joint Genome Institute (JGI-PGF)"/>
            <person name="Lucas S."/>
            <person name="Han J."/>
            <person name="Lapidus A."/>
            <person name="Cheng J.-F."/>
            <person name="Goodwin L."/>
            <person name="Pitluck S."/>
            <person name="Peters L."/>
            <person name="Land M.L."/>
            <person name="Hauser L."/>
            <person name="Brambilla E."/>
            <person name="Klenk H.-P."/>
            <person name="Woyke T.J."/>
        </authorList>
    </citation>
    <scope>NUCLEOTIDE SEQUENCE [LARGE SCALE GENOMIC DNA]</scope>
    <source>
        <strain evidence="10 11">K62</strain>
    </source>
</reference>
<evidence type="ECO:0000256" key="1">
    <source>
        <dbReference type="ARBA" id="ARBA00004651"/>
    </source>
</evidence>
<name>I1D2P9_9PSEU</name>
<reference evidence="11" key="2">
    <citation type="submission" date="2012-01" db="EMBL/GenBank/DDBJ databases">
        <title>Noncontiguous Finished sequence of chromosome of Saccharomonospora glauca K62.</title>
        <authorList>
            <consortium name="US DOE Joint Genome Institute"/>
            <person name="Lucas S."/>
            <person name="Han J."/>
            <person name="Lapidus A."/>
            <person name="Cheng J.-F."/>
            <person name="Goodwin L."/>
            <person name="Pitluck S."/>
            <person name="Peters L."/>
            <person name="Mikhailova N."/>
            <person name="Held B."/>
            <person name="Detter J.C."/>
            <person name="Han C."/>
            <person name="Tapia R."/>
            <person name="Land M."/>
            <person name="Hauser L."/>
            <person name="Kyrpides N."/>
            <person name="Ivanova N."/>
            <person name="Pagani I."/>
            <person name="Brambilla E.-M."/>
            <person name="Klenk H.-P."/>
            <person name="Woyke T."/>
        </authorList>
    </citation>
    <scope>NUCLEOTIDE SEQUENCE [LARGE SCALE GENOMIC DNA]</scope>
    <source>
        <strain evidence="11">K62</strain>
    </source>
</reference>
<dbReference type="OrthoDB" id="9806926at2"/>
<feature type="transmembrane region" description="Helical" evidence="9">
    <location>
        <begin position="394"/>
        <end position="418"/>
    </location>
</feature>
<dbReference type="Proteomes" id="UP000005087">
    <property type="component" value="Chromosome"/>
</dbReference>
<evidence type="ECO:0000256" key="9">
    <source>
        <dbReference type="RuleBase" id="RU363064"/>
    </source>
</evidence>
<feature type="transmembrane region" description="Helical" evidence="9">
    <location>
        <begin position="69"/>
        <end position="93"/>
    </location>
</feature>
<evidence type="ECO:0000256" key="4">
    <source>
        <dbReference type="ARBA" id="ARBA00022475"/>
    </source>
</evidence>